<gene>
    <name evidence="2" type="ORF">LMI_2304</name>
    <name evidence="3" type="ORF">SAMN02982997_01780</name>
</gene>
<dbReference type="EMBL" id="FMVN01000008">
    <property type="protein sequence ID" value="SCY46206.1"/>
    <property type="molecule type" value="Genomic_DNA"/>
</dbReference>
<protein>
    <submittedName>
        <fullName evidence="3">L-amino acid N-acyltransferase YncA</fullName>
    </submittedName>
    <submittedName>
        <fullName evidence="2">Putative GCN5-related N-acetyltransferase</fullName>
    </submittedName>
</protein>
<dbReference type="AlphaFoldDB" id="A0A098GHW5"/>
<dbReference type="Proteomes" id="UP000182998">
    <property type="component" value="Unassembled WGS sequence"/>
</dbReference>
<reference evidence="2" key="2">
    <citation type="submission" date="2014-09" db="EMBL/GenBank/DDBJ databases">
        <authorList>
            <person name="GOMEZ-VALERO Laura"/>
        </authorList>
    </citation>
    <scope>NUCLEOTIDE SEQUENCE</scope>
    <source>
        <strain evidence="2">ATCC33218</strain>
    </source>
</reference>
<reference evidence="4" key="1">
    <citation type="submission" date="2014-09" db="EMBL/GenBank/DDBJ databases">
        <authorList>
            <person name="Gomez-Valero L."/>
        </authorList>
    </citation>
    <scope>NUCLEOTIDE SEQUENCE [LARGE SCALE GENOMIC DNA]</scope>
    <source>
        <strain evidence="4">ATCC33218</strain>
    </source>
</reference>
<dbReference type="PATRIC" id="fig|451.8.peg.2976"/>
<dbReference type="Pfam" id="PF00583">
    <property type="entry name" value="Acetyltransf_1"/>
    <property type="match status" value="1"/>
</dbReference>
<reference evidence="3 5" key="3">
    <citation type="submission" date="2016-10" db="EMBL/GenBank/DDBJ databases">
        <authorList>
            <person name="Varghese N."/>
            <person name="Submissions S."/>
        </authorList>
    </citation>
    <scope>NUCLEOTIDE SEQUENCE [LARGE SCALE GENOMIC DNA]</scope>
    <source>
        <strain evidence="3 5">ATCC 33218</strain>
    </source>
</reference>
<accession>A0A098GHW5</accession>
<dbReference type="InterPro" id="IPR000182">
    <property type="entry name" value="GNAT_dom"/>
</dbReference>
<feature type="domain" description="N-acetyltransferase" evidence="1">
    <location>
        <begin position="7"/>
        <end position="172"/>
    </location>
</feature>
<keyword evidence="2" id="KW-0808">Transferase</keyword>
<dbReference type="KEGG" id="tmc:LMI_2304"/>
<organism evidence="2 4">
    <name type="scientific">Legionella micdadei</name>
    <name type="common">Tatlockia micdadei</name>
    <dbReference type="NCBI Taxonomy" id="451"/>
    <lineage>
        <taxon>Bacteria</taxon>
        <taxon>Pseudomonadati</taxon>
        <taxon>Pseudomonadota</taxon>
        <taxon>Gammaproteobacteria</taxon>
        <taxon>Legionellales</taxon>
        <taxon>Legionellaceae</taxon>
        <taxon>Legionella</taxon>
    </lineage>
</organism>
<evidence type="ECO:0000259" key="1">
    <source>
        <dbReference type="PROSITE" id="PS51186"/>
    </source>
</evidence>
<dbReference type="InterPro" id="IPR050276">
    <property type="entry name" value="MshD_Acetyltransferase"/>
</dbReference>
<dbReference type="RefSeq" id="WP_045099789.1">
    <property type="nucleotide sequence ID" value="NZ_CP020614.1"/>
</dbReference>
<dbReference type="PANTHER" id="PTHR43617">
    <property type="entry name" value="L-AMINO ACID N-ACETYLTRANSFERASE"/>
    <property type="match status" value="1"/>
</dbReference>
<dbReference type="SUPFAM" id="SSF55729">
    <property type="entry name" value="Acyl-CoA N-acyltransferases (Nat)"/>
    <property type="match status" value="1"/>
</dbReference>
<dbReference type="PANTHER" id="PTHR43617:SF30">
    <property type="entry name" value="HISTONE ACETYLTRANSFERASE"/>
    <property type="match status" value="1"/>
</dbReference>
<dbReference type="EMBL" id="LN614830">
    <property type="protein sequence ID" value="CEG61572.1"/>
    <property type="molecule type" value="Genomic_DNA"/>
</dbReference>
<evidence type="ECO:0000313" key="2">
    <source>
        <dbReference type="EMBL" id="CEG61572.1"/>
    </source>
</evidence>
<dbReference type="OrthoDB" id="5292888at2"/>
<dbReference type="GO" id="GO:0016747">
    <property type="term" value="F:acyltransferase activity, transferring groups other than amino-acyl groups"/>
    <property type="evidence" value="ECO:0007669"/>
    <property type="project" value="InterPro"/>
</dbReference>
<proteinExistence type="predicted"/>
<keyword evidence="5" id="KW-1185">Reference proteome</keyword>
<dbReference type="Gene3D" id="3.40.630.30">
    <property type="match status" value="1"/>
</dbReference>
<evidence type="ECO:0000313" key="5">
    <source>
        <dbReference type="Proteomes" id="UP000182998"/>
    </source>
</evidence>
<dbReference type="HOGENOM" id="CLU_013985_18_2_6"/>
<dbReference type="CDD" id="cd04301">
    <property type="entry name" value="NAT_SF"/>
    <property type="match status" value="1"/>
</dbReference>
<evidence type="ECO:0000313" key="3">
    <source>
        <dbReference type="EMBL" id="SCY46206.1"/>
    </source>
</evidence>
<sequence length="172" mass="19803">MNNKLNYSIRAATIQDAHAIAETHIRSWQGMYKEFIPESILNNLSIEERTQQWQELILQGVKVLVLEVEDKVVGFASVCRFRNAHAEDSSGEISAIYLDPHYWRMGLGTKLCTAAISELESQGYKKIFLWVLEGNTQARKFYESLNFKATNTTKLEEFYEGGALLTEILYWK</sequence>
<dbReference type="InterPro" id="IPR016181">
    <property type="entry name" value="Acyl_CoA_acyltransferase"/>
</dbReference>
<dbReference type="Proteomes" id="UP000032414">
    <property type="component" value="Chromosome I"/>
</dbReference>
<evidence type="ECO:0000313" key="4">
    <source>
        <dbReference type="Proteomes" id="UP000032414"/>
    </source>
</evidence>
<name>A0A098GHW5_LEGMI</name>
<dbReference type="PROSITE" id="PS51186">
    <property type="entry name" value="GNAT"/>
    <property type="match status" value="1"/>
</dbReference>